<keyword evidence="2" id="KW-0812">Transmembrane</keyword>
<dbReference type="GO" id="GO:0042158">
    <property type="term" value="P:lipoprotein biosynthetic process"/>
    <property type="evidence" value="ECO:0007669"/>
    <property type="project" value="InterPro"/>
</dbReference>
<dbReference type="GO" id="GO:0008961">
    <property type="term" value="F:phosphatidylglycerol-prolipoprotein diacylglyceryl transferase activity"/>
    <property type="evidence" value="ECO:0007669"/>
    <property type="project" value="InterPro"/>
</dbReference>
<evidence type="ECO:0000313" key="5">
    <source>
        <dbReference type="Proteomes" id="UP000235994"/>
    </source>
</evidence>
<feature type="transmembrane region" description="Helical" evidence="2">
    <location>
        <begin position="6"/>
        <end position="29"/>
    </location>
</feature>
<name>A0A2N8KH81_9BURK</name>
<dbReference type="InterPro" id="IPR013766">
    <property type="entry name" value="Thioredoxin_domain"/>
</dbReference>
<dbReference type="RefSeq" id="WP_102773924.1">
    <property type="nucleotide sequence ID" value="NZ_POQS01000004.1"/>
</dbReference>
<dbReference type="PANTHER" id="PTHR42852:SF18">
    <property type="entry name" value="CHROMOSOME UNDETERMINED SCAFFOLD_47, WHOLE GENOME SHOTGUN SEQUENCE"/>
    <property type="match status" value="1"/>
</dbReference>
<dbReference type="Pfam" id="PF00578">
    <property type="entry name" value="AhpC-TSA"/>
    <property type="match status" value="1"/>
</dbReference>
<dbReference type="Proteomes" id="UP000235994">
    <property type="component" value="Unassembled WGS sequence"/>
</dbReference>
<feature type="transmembrane region" description="Helical" evidence="2">
    <location>
        <begin position="73"/>
        <end position="97"/>
    </location>
</feature>
<dbReference type="InterPro" id="IPR000866">
    <property type="entry name" value="AhpC/TSA"/>
</dbReference>
<dbReference type="Gene3D" id="3.40.30.10">
    <property type="entry name" value="Glutaredoxin"/>
    <property type="match status" value="1"/>
</dbReference>
<reference evidence="4 5" key="1">
    <citation type="submission" date="2018-01" db="EMBL/GenBank/DDBJ databases">
        <title>The draft genome of an aniline degradation strain ANB-1.</title>
        <authorList>
            <person name="Zhang L."/>
            <person name="Jiang J."/>
        </authorList>
    </citation>
    <scope>NUCLEOTIDE SEQUENCE [LARGE SCALE GENOMIC DNA]</scope>
    <source>
        <strain evidence="4 5">ANB-1</strain>
    </source>
</reference>
<comment type="caution">
    <text evidence="4">The sequence shown here is derived from an EMBL/GenBank/DDBJ whole genome shotgun (WGS) entry which is preliminary data.</text>
</comment>
<dbReference type="InterPro" id="IPR001640">
    <property type="entry name" value="Lgt"/>
</dbReference>
<evidence type="ECO:0000256" key="1">
    <source>
        <dbReference type="ARBA" id="ARBA00023284"/>
    </source>
</evidence>
<dbReference type="SUPFAM" id="SSF52833">
    <property type="entry name" value="Thioredoxin-like"/>
    <property type="match status" value="1"/>
</dbReference>
<keyword evidence="1" id="KW-0676">Redox-active center</keyword>
<evidence type="ECO:0000256" key="2">
    <source>
        <dbReference type="SAM" id="Phobius"/>
    </source>
</evidence>
<dbReference type="InterPro" id="IPR050553">
    <property type="entry name" value="Thioredoxin_ResA/DsbE_sf"/>
</dbReference>
<keyword evidence="5" id="KW-1185">Reference proteome</keyword>
<accession>A0A2N8KH81</accession>
<dbReference type="PANTHER" id="PTHR42852">
    <property type="entry name" value="THIOL:DISULFIDE INTERCHANGE PROTEIN DSBE"/>
    <property type="match status" value="1"/>
</dbReference>
<dbReference type="EMBL" id="POQS01000004">
    <property type="protein sequence ID" value="PND32806.1"/>
    <property type="molecule type" value="Genomic_DNA"/>
</dbReference>
<gene>
    <name evidence="4" type="ORF">C1I89_17455</name>
</gene>
<dbReference type="PROSITE" id="PS00194">
    <property type="entry name" value="THIOREDOXIN_1"/>
    <property type="match status" value="1"/>
</dbReference>
<feature type="transmembrane region" description="Helical" evidence="2">
    <location>
        <begin position="109"/>
        <end position="127"/>
    </location>
</feature>
<sequence>MIGLGPFSIHLVAIAIGAIVSLGVASALARRLAQHPSASAGWALLDAFFWGLLAARFGYIVRNWEDYATTPKAVLAVGDGGFTWWVGLFAAAIALWLKTRSAPALRKPAFGGMLAGIAIWLAAMGAVDSMYRYAPPLPDSSLMTMANEPISLKAYTGRPVVLNLWASWCPPCRREMPVFEMAQKTYPDIAFVAVNQGESQQQVKAFIEHNGLTLDHVLLDPFSTITRTMSARGLPTTLFFDPEGRMVDSHVGELTSATLRDKLSRHDFINRKED</sequence>
<organism evidence="4 5">
    <name type="scientific">Achromobacter pulmonis</name>
    <dbReference type="NCBI Taxonomy" id="1389932"/>
    <lineage>
        <taxon>Bacteria</taxon>
        <taxon>Pseudomonadati</taxon>
        <taxon>Pseudomonadota</taxon>
        <taxon>Betaproteobacteria</taxon>
        <taxon>Burkholderiales</taxon>
        <taxon>Alcaligenaceae</taxon>
        <taxon>Achromobacter</taxon>
    </lineage>
</organism>
<dbReference type="GO" id="GO:0005886">
    <property type="term" value="C:plasma membrane"/>
    <property type="evidence" value="ECO:0007669"/>
    <property type="project" value="InterPro"/>
</dbReference>
<proteinExistence type="predicted"/>
<dbReference type="InterPro" id="IPR036249">
    <property type="entry name" value="Thioredoxin-like_sf"/>
</dbReference>
<dbReference type="AlphaFoldDB" id="A0A2N8KH81"/>
<dbReference type="Pfam" id="PF01790">
    <property type="entry name" value="LGT"/>
    <property type="match status" value="1"/>
</dbReference>
<feature type="domain" description="Thioredoxin" evidence="3">
    <location>
        <begin position="131"/>
        <end position="268"/>
    </location>
</feature>
<dbReference type="GO" id="GO:0015036">
    <property type="term" value="F:disulfide oxidoreductase activity"/>
    <property type="evidence" value="ECO:0007669"/>
    <property type="project" value="UniProtKB-ARBA"/>
</dbReference>
<feature type="transmembrane region" description="Helical" evidence="2">
    <location>
        <begin position="41"/>
        <end position="61"/>
    </location>
</feature>
<dbReference type="InterPro" id="IPR017937">
    <property type="entry name" value="Thioredoxin_CS"/>
</dbReference>
<evidence type="ECO:0000259" key="3">
    <source>
        <dbReference type="PROSITE" id="PS51352"/>
    </source>
</evidence>
<evidence type="ECO:0000313" key="4">
    <source>
        <dbReference type="EMBL" id="PND32806.1"/>
    </source>
</evidence>
<keyword evidence="2" id="KW-1133">Transmembrane helix</keyword>
<keyword evidence="2" id="KW-0472">Membrane</keyword>
<dbReference type="PROSITE" id="PS51352">
    <property type="entry name" value="THIOREDOXIN_2"/>
    <property type="match status" value="1"/>
</dbReference>
<dbReference type="GO" id="GO:0016209">
    <property type="term" value="F:antioxidant activity"/>
    <property type="evidence" value="ECO:0007669"/>
    <property type="project" value="InterPro"/>
</dbReference>
<dbReference type="CDD" id="cd02966">
    <property type="entry name" value="TlpA_like_family"/>
    <property type="match status" value="1"/>
</dbReference>
<protein>
    <submittedName>
        <fullName evidence="4">Redoxin</fullName>
    </submittedName>
</protein>